<accession>S7YCV0</accession>
<dbReference type="PATRIC" id="fig|1330047.3.peg.1757"/>
<dbReference type="AlphaFoldDB" id="S7YCV0"/>
<dbReference type="CDD" id="cd16385">
    <property type="entry name" value="IcmL"/>
    <property type="match status" value="1"/>
</dbReference>
<organism evidence="1 2">
    <name type="scientific">Acinetobacter junii CIP 107470 = MTCC 11364</name>
    <dbReference type="NCBI Taxonomy" id="1217666"/>
    <lineage>
        <taxon>Bacteria</taxon>
        <taxon>Pseudomonadati</taxon>
        <taxon>Pseudomonadota</taxon>
        <taxon>Gammaproteobacteria</taxon>
        <taxon>Moraxellales</taxon>
        <taxon>Moraxellaceae</taxon>
        <taxon>Acinetobacter</taxon>
    </lineage>
</organism>
<dbReference type="EMBL" id="ASYZ01000087">
    <property type="protein sequence ID" value="EPR85833.1"/>
    <property type="molecule type" value="Genomic_DNA"/>
</dbReference>
<comment type="caution">
    <text evidence="1">The sequence shown here is derived from an EMBL/GenBank/DDBJ whole genome shotgun (WGS) entry which is preliminary data.</text>
</comment>
<name>S7YCV0_ACIJU</name>
<dbReference type="Pfam" id="PF11393">
    <property type="entry name" value="T4BSS_DotI_IcmL"/>
    <property type="match status" value="1"/>
</dbReference>
<proteinExistence type="predicted"/>
<gene>
    <name evidence="1" type="ORF">L292_3163</name>
</gene>
<reference evidence="1 2" key="1">
    <citation type="submission" date="2013-05" db="EMBL/GenBank/DDBJ databases">
        <title>Genome assembly of Acinetobacter junii MTCC 11364.</title>
        <authorList>
            <person name="Khatri I."/>
            <person name="Singh N.K."/>
            <person name="Subramanian S."/>
            <person name="Mayilraj S."/>
        </authorList>
    </citation>
    <scope>NUCLEOTIDE SEQUENCE [LARGE SCALE GENOMIC DNA]</scope>
    <source>
        <strain evidence="1 2">MTCC 11364</strain>
    </source>
</reference>
<evidence type="ECO:0000313" key="1">
    <source>
        <dbReference type="EMBL" id="EPR85833.1"/>
    </source>
</evidence>
<sequence>MQQNEDTGLKDVQAKLTKTQDAFDPALNIGKERKYISYLSGAFVKSNFGLVIALIISISGNVYLGYEASNTKREYFASDNGRIFPLIPLSEPYQKPASVIQYARDTLNSTFTLDFLNWRSQLEGVRSRYTVGGFKSIVDSLQKSGLLNNVRDKRMNMTISSGTGVLTKEGVENGRYVWIVEVPIEIKLAGQTTELPAQKFTAIIRVERIPTLDSIEGIGVAQTITKPM</sequence>
<protein>
    <submittedName>
        <fullName evidence="1">IncI1 plasmid conjugative transfer protein TraM</fullName>
    </submittedName>
</protein>
<dbReference type="InterPro" id="IPR021055">
    <property type="entry name" value="T4BSS_IcmL/DotI"/>
</dbReference>
<dbReference type="RefSeq" id="WP_004907748.1">
    <property type="nucleotide sequence ID" value="NZ_ASYZ01000087.1"/>
</dbReference>
<evidence type="ECO:0000313" key="2">
    <source>
        <dbReference type="Proteomes" id="UP000018420"/>
    </source>
</evidence>
<dbReference type="Proteomes" id="UP000018420">
    <property type="component" value="Unassembled WGS sequence"/>
</dbReference>